<name>A0ABY3NAI6_ELIMR</name>
<sequence>MLIEIKEVAFATGKEASENANYPESGLYLVAADGNTDLRLIDKSVKVNHFICPKSVFDGIMTYMSNPEAPKLSEADNTVPPASYVSESFVMDFTKLLLGKK</sequence>
<reference evidence="1 2" key="1">
    <citation type="submission" date="2019-07" db="EMBL/GenBank/DDBJ databases">
        <title>Genomic Encyclopedia of Archaeal and Bacterial Type Strains, Phase II (KMG-II): from individual species to whole genera.</title>
        <authorList>
            <person name="Goeker M."/>
        </authorList>
    </citation>
    <scope>NUCLEOTIDE SEQUENCE [LARGE SCALE GENOMIC DNA]</scope>
    <source>
        <strain evidence="1 2">DSM 14571</strain>
    </source>
</reference>
<accession>A0ABY3NAI6</accession>
<evidence type="ECO:0000313" key="2">
    <source>
        <dbReference type="Proteomes" id="UP000324513"/>
    </source>
</evidence>
<keyword evidence="2" id="KW-1185">Reference proteome</keyword>
<protein>
    <submittedName>
        <fullName evidence="1">Uncharacterized protein</fullName>
    </submittedName>
</protein>
<gene>
    <name evidence="1" type="ORF">LX74_03995</name>
</gene>
<proteinExistence type="predicted"/>
<organism evidence="1 2">
    <name type="scientific">Elizabethkingia miricola</name>
    <name type="common">Chryseobacterium miricola</name>
    <dbReference type="NCBI Taxonomy" id="172045"/>
    <lineage>
        <taxon>Bacteria</taxon>
        <taxon>Pseudomonadati</taxon>
        <taxon>Bacteroidota</taxon>
        <taxon>Flavobacteriia</taxon>
        <taxon>Flavobacteriales</taxon>
        <taxon>Weeksellaceae</taxon>
        <taxon>Elizabethkingia</taxon>
    </lineage>
</organism>
<dbReference type="Proteomes" id="UP000324513">
    <property type="component" value="Unassembled WGS sequence"/>
</dbReference>
<comment type="caution">
    <text evidence="1">The sequence shown here is derived from an EMBL/GenBank/DDBJ whole genome shotgun (WGS) entry which is preliminary data.</text>
</comment>
<evidence type="ECO:0000313" key="1">
    <source>
        <dbReference type="EMBL" id="TYO84196.1"/>
    </source>
</evidence>
<dbReference type="RefSeq" id="WP_065082063.1">
    <property type="nucleotide sequence ID" value="NZ_FLSS01000019.1"/>
</dbReference>
<dbReference type="EMBL" id="VNHK01000022">
    <property type="protein sequence ID" value="TYO84196.1"/>
    <property type="molecule type" value="Genomic_DNA"/>
</dbReference>